<proteinExistence type="predicted"/>
<name>W9YPY3_9EURO</name>
<dbReference type="OrthoDB" id="194358at2759"/>
<feature type="region of interest" description="Disordered" evidence="1">
    <location>
        <begin position="367"/>
        <end position="412"/>
    </location>
</feature>
<accession>W9YPY3</accession>
<keyword evidence="4" id="KW-1185">Reference proteome</keyword>
<evidence type="ECO:0000313" key="4">
    <source>
        <dbReference type="Proteomes" id="UP000019484"/>
    </source>
</evidence>
<evidence type="ECO:0000259" key="2">
    <source>
        <dbReference type="Pfam" id="PF14420"/>
    </source>
</evidence>
<dbReference type="Proteomes" id="UP000019484">
    <property type="component" value="Unassembled WGS sequence"/>
</dbReference>
<dbReference type="Pfam" id="PF14420">
    <property type="entry name" value="Clr5"/>
    <property type="match status" value="1"/>
</dbReference>
<feature type="compositionally biased region" description="Basic and acidic residues" evidence="1">
    <location>
        <begin position="378"/>
        <end position="394"/>
    </location>
</feature>
<comment type="caution">
    <text evidence="3">The sequence shown here is derived from an EMBL/GenBank/DDBJ whole genome shotgun (WGS) entry which is preliminary data.</text>
</comment>
<feature type="domain" description="Clr5" evidence="2">
    <location>
        <begin position="13"/>
        <end position="49"/>
    </location>
</feature>
<dbReference type="RefSeq" id="XP_007719196.1">
    <property type="nucleotide sequence ID" value="XM_007721006.1"/>
</dbReference>
<evidence type="ECO:0000256" key="1">
    <source>
        <dbReference type="SAM" id="MobiDB-lite"/>
    </source>
</evidence>
<sequence length="412" mass="46116">MGPKGRRKRAPSEAEWERIKEPLRRLCIVQRLPLWRIADILKQDYEFDAAIGPCGRNGSVLRQGRNTSPKSDSQRLGSDTACQTPSPDPSQDDGDHPSRTLSTSRHGIIQTGKGTNTNHSLHSNQRAVARSTLIPMAALHHSDDLRDFEHILRQVKKYFEWRLRNEPPPKTRSAEGWGVETTRSVNPVDFFFDVGCYCDEGARGGESISTATFLTKLRTDTVAMLQHEDEGLLCALLDYCNDFIPKSGFAQSFWRSRGFFLILRLFALNTLANISEARMDLAKVHDYLTQICVGLFKLYGPDGRLARKTLLHLVRIERLQVAQGLGNDNRAGYVAETDPEDHLQNFIDTIDGIQQEMEQLELGINEGDEAIGPGEMPWDIKHSSSNDDVSRGSDTETNNLEPQLADLGSSGK</sequence>
<feature type="region of interest" description="Disordered" evidence="1">
    <location>
        <begin position="56"/>
        <end position="103"/>
    </location>
</feature>
<dbReference type="InterPro" id="IPR025676">
    <property type="entry name" value="Clr5_dom"/>
</dbReference>
<protein>
    <recommendedName>
        <fullName evidence="2">Clr5 domain-containing protein</fullName>
    </recommendedName>
</protein>
<dbReference type="AlphaFoldDB" id="W9YPY3"/>
<dbReference type="GeneID" id="19154995"/>
<dbReference type="EMBL" id="AMWN01000001">
    <property type="protein sequence ID" value="EXJ94967.1"/>
    <property type="molecule type" value="Genomic_DNA"/>
</dbReference>
<reference evidence="3 4" key="1">
    <citation type="submission" date="2013-03" db="EMBL/GenBank/DDBJ databases">
        <title>The Genome Sequence of Capronia coronata CBS 617.96.</title>
        <authorList>
            <consortium name="The Broad Institute Genomics Platform"/>
            <person name="Cuomo C."/>
            <person name="de Hoog S."/>
            <person name="Gorbushina A."/>
            <person name="Walker B."/>
            <person name="Young S.K."/>
            <person name="Zeng Q."/>
            <person name="Gargeya S."/>
            <person name="Fitzgerald M."/>
            <person name="Haas B."/>
            <person name="Abouelleil A."/>
            <person name="Allen A.W."/>
            <person name="Alvarado L."/>
            <person name="Arachchi H.M."/>
            <person name="Berlin A.M."/>
            <person name="Chapman S.B."/>
            <person name="Gainer-Dewar J."/>
            <person name="Goldberg J."/>
            <person name="Griggs A."/>
            <person name="Gujja S."/>
            <person name="Hansen M."/>
            <person name="Howarth C."/>
            <person name="Imamovic A."/>
            <person name="Ireland A."/>
            <person name="Larimer J."/>
            <person name="McCowan C."/>
            <person name="Murphy C."/>
            <person name="Pearson M."/>
            <person name="Poon T.W."/>
            <person name="Priest M."/>
            <person name="Roberts A."/>
            <person name="Saif S."/>
            <person name="Shea T."/>
            <person name="Sisk P."/>
            <person name="Sykes S."/>
            <person name="Wortman J."/>
            <person name="Nusbaum C."/>
            <person name="Birren B."/>
        </authorList>
    </citation>
    <scope>NUCLEOTIDE SEQUENCE [LARGE SCALE GENOMIC DNA]</scope>
    <source>
        <strain evidence="3 4">CBS 617.96</strain>
    </source>
</reference>
<dbReference type="HOGENOM" id="CLU_667304_0_0_1"/>
<evidence type="ECO:0000313" key="3">
    <source>
        <dbReference type="EMBL" id="EXJ94967.1"/>
    </source>
</evidence>
<gene>
    <name evidence="3" type="ORF">A1O1_00085</name>
</gene>
<organism evidence="3 4">
    <name type="scientific">Capronia coronata CBS 617.96</name>
    <dbReference type="NCBI Taxonomy" id="1182541"/>
    <lineage>
        <taxon>Eukaryota</taxon>
        <taxon>Fungi</taxon>
        <taxon>Dikarya</taxon>
        <taxon>Ascomycota</taxon>
        <taxon>Pezizomycotina</taxon>
        <taxon>Eurotiomycetes</taxon>
        <taxon>Chaetothyriomycetidae</taxon>
        <taxon>Chaetothyriales</taxon>
        <taxon>Herpotrichiellaceae</taxon>
        <taxon>Capronia</taxon>
    </lineage>
</organism>
<feature type="compositionally biased region" description="Polar residues" evidence="1">
    <location>
        <begin position="64"/>
        <end position="85"/>
    </location>
</feature>